<dbReference type="CDD" id="cd00609">
    <property type="entry name" value="AAT_like"/>
    <property type="match status" value="1"/>
</dbReference>
<dbReference type="InterPro" id="IPR036390">
    <property type="entry name" value="WH_DNA-bd_sf"/>
</dbReference>
<comment type="caution">
    <text evidence="8">The sequence shown here is derived from an EMBL/GenBank/DDBJ whole genome shotgun (WGS) entry which is preliminary data.</text>
</comment>
<dbReference type="Proteomes" id="UP001500363">
    <property type="component" value="Unassembled WGS sequence"/>
</dbReference>
<evidence type="ECO:0000256" key="1">
    <source>
        <dbReference type="ARBA" id="ARBA00005384"/>
    </source>
</evidence>
<dbReference type="PANTHER" id="PTHR46577:SF1">
    <property type="entry name" value="HTH-TYPE TRANSCRIPTIONAL REGULATORY PROTEIN GABR"/>
    <property type="match status" value="1"/>
</dbReference>
<evidence type="ECO:0000256" key="5">
    <source>
        <dbReference type="ARBA" id="ARBA00023163"/>
    </source>
</evidence>
<dbReference type="SUPFAM" id="SSF53383">
    <property type="entry name" value="PLP-dependent transferases"/>
    <property type="match status" value="1"/>
</dbReference>
<keyword evidence="2" id="KW-0663">Pyridoxal phosphate</keyword>
<evidence type="ECO:0000313" key="8">
    <source>
        <dbReference type="EMBL" id="GAA1540955.1"/>
    </source>
</evidence>
<protein>
    <submittedName>
        <fullName evidence="8">PLP-dependent aminotransferase family protein</fullName>
    </submittedName>
</protein>
<dbReference type="SUPFAM" id="SSF46785">
    <property type="entry name" value="Winged helix' DNA-binding domain"/>
    <property type="match status" value="1"/>
</dbReference>
<comment type="similarity">
    <text evidence="1">In the C-terminal section; belongs to the class-I pyridoxal-phosphate-dependent aminotransferase family.</text>
</comment>
<feature type="compositionally biased region" description="Basic and acidic residues" evidence="6">
    <location>
        <begin position="98"/>
        <end position="109"/>
    </location>
</feature>
<keyword evidence="3" id="KW-0805">Transcription regulation</keyword>
<reference evidence="9" key="1">
    <citation type="journal article" date="2019" name="Int. J. Syst. Evol. Microbiol.">
        <title>The Global Catalogue of Microorganisms (GCM) 10K type strain sequencing project: providing services to taxonomists for standard genome sequencing and annotation.</title>
        <authorList>
            <consortium name="The Broad Institute Genomics Platform"/>
            <consortium name="The Broad Institute Genome Sequencing Center for Infectious Disease"/>
            <person name="Wu L."/>
            <person name="Ma J."/>
        </authorList>
    </citation>
    <scope>NUCLEOTIDE SEQUENCE [LARGE SCALE GENOMIC DNA]</scope>
    <source>
        <strain evidence="9">JCM 14303</strain>
    </source>
</reference>
<keyword evidence="8" id="KW-0808">Transferase</keyword>
<dbReference type="InterPro" id="IPR000524">
    <property type="entry name" value="Tscrpt_reg_HTH_GntR"/>
</dbReference>
<accession>A0ABP4MAI7</accession>
<dbReference type="EMBL" id="BAAANC010000002">
    <property type="protein sequence ID" value="GAA1540955.1"/>
    <property type="molecule type" value="Genomic_DNA"/>
</dbReference>
<feature type="domain" description="HTH gntR-type" evidence="7">
    <location>
        <begin position="23"/>
        <end position="91"/>
    </location>
</feature>
<dbReference type="InterPro" id="IPR036388">
    <property type="entry name" value="WH-like_DNA-bd_sf"/>
</dbReference>
<dbReference type="InterPro" id="IPR004839">
    <property type="entry name" value="Aminotransferase_I/II_large"/>
</dbReference>
<dbReference type="GO" id="GO:0008483">
    <property type="term" value="F:transaminase activity"/>
    <property type="evidence" value="ECO:0007669"/>
    <property type="project" value="UniProtKB-KW"/>
</dbReference>
<dbReference type="InterPro" id="IPR015421">
    <property type="entry name" value="PyrdxlP-dep_Trfase_major"/>
</dbReference>
<dbReference type="RefSeq" id="WP_344178035.1">
    <property type="nucleotide sequence ID" value="NZ_BAAANC010000002.1"/>
</dbReference>
<dbReference type="InterPro" id="IPR051446">
    <property type="entry name" value="HTH_trans_reg/aminotransferase"/>
</dbReference>
<dbReference type="CDD" id="cd07377">
    <property type="entry name" value="WHTH_GntR"/>
    <property type="match status" value="1"/>
</dbReference>
<dbReference type="Pfam" id="PF00392">
    <property type="entry name" value="GntR"/>
    <property type="match status" value="1"/>
</dbReference>
<organism evidence="8 9">
    <name type="scientific">Kribbella lupini</name>
    <dbReference type="NCBI Taxonomy" id="291602"/>
    <lineage>
        <taxon>Bacteria</taxon>
        <taxon>Bacillati</taxon>
        <taxon>Actinomycetota</taxon>
        <taxon>Actinomycetes</taxon>
        <taxon>Propionibacteriales</taxon>
        <taxon>Kribbellaceae</taxon>
        <taxon>Kribbella</taxon>
    </lineage>
</organism>
<evidence type="ECO:0000256" key="3">
    <source>
        <dbReference type="ARBA" id="ARBA00023015"/>
    </source>
</evidence>
<evidence type="ECO:0000259" key="7">
    <source>
        <dbReference type="PROSITE" id="PS50949"/>
    </source>
</evidence>
<dbReference type="InterPro" id="IPR015424">
    <property type="entry name" value="PyrdxlP-dep_Trfase"/>
</dbReference>
<feature type="region of interest" description="Disordered" evidence="6">
    <location>
        <begin position="88"/>
        <end position="109"/>
    </location>
</feature>
<dbReference type="Gene3D" id="1.10.10.10">
    <property type="entry name" value="Winged helix-like DNA-binding domain superfamily/Winged helix DNA-binding domain"/>
    <property type="match status" value="1"/>
</dbReference>
<evidence type="ECO:0000313" key="9">
    <source>
        <dbReference type="Proteomes" id="UP001500363"/>
    </source>
</evidence>
<evidence type="ECO:0000256" key="4">
    <source>
        <dbReference type="ARBA" id="ARBA00023125"/>
    </source>
</evidence>
<dbReference type="PANTHER" id="PTHR46577">
    <property type="entry name" value="HTH-TYPE TRANSCRIPTIONAL REGULATORY PROTEIN GABR"/>
    <property type="match status" value="1"/>
</dbReference>
<keyword evidence="8" id="KW-0032">Aminotransferase</keyword>
<sequence length="469" mass="51355">MSRSRTGSGTGELLVEIQRNSAVPLHQQLETGIRERIREGLLRADAVLPSSRALANDLGLSRGVVVEAYQQLVAEGYLVSRTGGYTQVAQTARPRPANRTDHKPAGPPRIDFKYSRPDVTQFPRAAWLRSVRRVLNETPHRTFSYLSGQGSLDLREALADYLNRVRGTSARPENMLICHGFAQGSRLLFHVLAAAGYRKIALEDPSDYDLRDVAVTAGLEVVGVPVLDSGVDVEALDRSGADLVLVTAAHQMPIGAVTSPETRAALVEWAVRRNALILEDDYDAEYRYDREPIGAIQGLAPDRVVYAGTASKTLAPGLRLGWLVLPESLVEPIAAAKLVDDRGSSVLDQLTFADFIARGEFDRHLRRMRPRYRNLRDLLVTQLADRLPDFKPVGVSAGLHLLTWLPPDLPAEAVAEVARARDVGVYPLTPYWFDPPGPPGLVFGYGSLNEQAVAEGIDLLADAVRTVRS</sequence>
<evidence type="ECO:0000256" key="2">
    <source>
        <dbReference type="ARBA" id="ARBA00022898"/>
    </source>
</evidence>
<keyword evidence="4" id="KW-0238">DNA-binding</keyword>
<keyword evidence="9" id="KW-1185">Reference proteome</keyword>
<dbReference type="Gene3D" id="3.40.640.10">
    <property type="entry name" value="Type I PLP-dependent aspartate aminotransferase-like (Major domain)"/>
    <property type="match status" value="1"/>
</dbReference>
<dbReference type="Pfam" id="PF00155">
    <property type="entry name" value="Aminotran_1_2"/>
    <property type="match status" value="1"/>
</dbReference>
<keyword evidence="5" id="KW-0804">Transcription</keyword>
<name>A0ABP4MAI7_9ACTN</name>
<evidence type="ECO:0000256" key="6">
    <source>
        <dbReference type="SAM" id="MobiDB-lite"/>
    </source>
</evidence>
<dbReference type="SMART" id="SM00345">
    <property type="entry name" value="HTH_GNTR"/>
    <property type="match status" value="1"/>
</dbReference>
<gene>
    <name evidence="8" type="ORF">GCM10009741_49800</name>
</gene>
<dbReference type="PRINTS" id="PR00035">
    <property type="entry name" value="HTHGNTR"/>
</dbReference>
<dbReference type="PROSITE" id="PS50949">
    <property type="entry name" value="HTH_GNTR"/>
    <property type="match status" value="1"/>
</dbReference>
<proteinExistence type="inferred from homology"/>